<dbReference type="SUPFAM" id="SSF53187">
    <property type="entry name" value="Zn-dependent exopeptidases"/>
    <property type="match status" value="1"/>
</dbReference>
<evidence type="ECO:0000313" key="3">
    <source>
        <dbReference type="EMBL" id="CAA9501508.1"/>
    </source>
</evidence>
<dbReference type="Gene3D" id="3.40.630.10">
    <property type="entry name" value="Zn peptidases"/>
    <property type="match status" value="1"/>
</dbReference>
<dbReference type="Pfam" id="PF04389">
    <property type="entry name" value="Peptidase_M28"/>
    <property type="match status" value="1"/>
</dbReference>
<accession>A0A6J4SKB8</accession>
<organism evidence="3">
    <name type="scientific">uncultured Solirubrobacterales bacterium</name>
    <dbReference type="NCBI Taxonomy" id="768556"/>
    <lineage>
        <taxon>Bacteria</taxon>
        <taxon>Bacillati</taxon>
        <taxon>Actinomycetota</taxon>
        <taxon>Thermoleophilia</taxon>
        <taxon>Solirubrobacterales</taxon>
        <taxon>environmental samples</taxon>
    </lineage>
</organism>
<feature type="transmembrane region" description="Helical" evidence="1">
    <location>
        <begin position="58"/>
        <end position="76"/>
    </location>
</feature>
<keyword evidence="1" id="KW-1133">Transmembrane helix</keyword>
<protein>
    <recommendedName>
        <fullName evidence="2">Peptidase M28 domain-containing protein</fullName>
    </recommendedName>
</protein>
<sequence length="403" mass="43439">MDSRARIDTREEIEALVAYEGRGAGTDAERRAADHLARRLRDIGREGELEPVVIHPRFALTHALHAVVAIVGSVVSVSSAPIGAALVLLAALSTYADLTGRFFLFRRLTARRASQNVVSAEGGEKPGVLVLLAHHDAAHTGGVFRPRSVERRARIGARIRRPFGLAEVFFVALILLLGCCLVRLLVPQSSVLGLVQLVPTAALIASVPLLLDIVFGRIVPGANDNASGAATVLALAERYGGRLEHFDLWCVFAGAEEAQALGMREWVRRNRGELDPARTLFVDLDKVGAGTVHYARKEGLIFPLSYDARLLGLCDEIAGEQTSGESRVAARGYAARTTGDAAAARARGLRAVSISCLNELGYVPQYHAPGDTPERLEDEALEDAYEFCCELIERIDAQLGPEL</sequence>
<evidence type="ECO:0000256" key="1">
    <source>
        <dbReference type="SAM" id="Phobius"/>
    </source>
</evidence>
<feature type="domain" description="Peptidase M28" evidence="2">
    <location>
        <begin position="219"/>
        <end position="390"/>
    </location>
</feature>
<feature type="transmembrane region" description="Helical" evidence="1">
    <location>
        <begin position="191"/>
        <end position="211"/>
    </location>
</feature>
<keyword evidence="1" id="KW-0812">Transmembrane</keyword>
<gene>
    <name evidence="3" type="ORF">AVDCRST_MAG45-1337</name>
</gene>
<keyword evidence="1" id="KW-0472">Membrane</keyword>
<feature type="transmembrane region" description="Helical" evidence="1">
    <location>
        <begin position="163"/>
        <end position="185"/>
    </location>
</feature>
<dbReference type="EMBL" id="CADCVU010000114">
    <property type="protein sequence ID" value="CAA9501508.1"/>
    <property type="molecule type" value="Genomic_DNA"/>
</dbReference>
<reference evidence="3" key="1">
    <citation type="submission" date="2020-02" db="EMBL/GenBank/DDBJ databases">
        <authorList>
            <person name="Meier V. D."/>
        </authorList>
    </citation>
    <scope>NUCLEOTIDE SEQUENCE</scope>
    <source>
        <strain evidence="3">AVDCRST_MAG45</strain>
    </source>
</reference>
<dbReference type="AlphaFoldDB" id="A0A6J4SKB8"/>
<proteinExistence type="predicted"/>
<feature type="transmembrane region" description="Helical" evidence="1">
    <location>
        <begin position="82"/>
        <end position="104"/>
    </location>
</feature>
<name>A0A6J4SKB8_9ACTN</name>
<evidence type="ECO:0000259" key="2">
    <source>
        <dbReference type="Pfam" id="PF04389"/>
    </source>
</evidence>
<dbReference type="InterPro" id="IPR007484">
    <property type="entry name" value="Peptidase_M28"/>
</dbReference>